<reference evidence="1 2" key="1">
    <citation type="submission" date="2018-03" db="EMBL/GenBank/DDBJ databases">
        <title>Bacteriophage NCPPB3778 and a type I-E CRISPR drive the evolution of the US Biological Select Agent, Rathayibacter toxicus.</title>
        <authorList>
            <person name="Davis E.W.II."/>
            <person name="Tabima J.F."/>
            <person name="Weisberg A.J."/>
            <person name="Dantas Lopes L."/>
            <person name="Wiseman M.S."/>
            <person name="Wiseman M.S."/>
            <person name="Pupko T."/>
            <person name="Belcher M.S."/>
            <person name="Sechler A.J."/>
            <person name="Tancos M.A."/>
            <person name="Schroeder B.K."/>
            <person name="Murray T.D."/>
            <person name="Luster D.G."/>
            <person name="Schneider W.L."/>
            <person name="Rogers E."/>
            <person name="Andreote F.D."/>
            <person name="Grunwald N.J."/>
            <person name="Putnam M.L."/>
            <person name="Chang J.H."/>
        </authorList>
    </citation>
    <scope>NUCLEOTIDE SEQUENCE [LARGE SCALE GENOMIC DNA]</scope>
    <source>
        <strain evidence="1 2">NCCPB 2253</strain>
    </source>
</reference>
<organism evidence="1 2">
    <name type="scientific">Rathayibacter iranicus</name>
    <dbReference type="NCBI Taxonomy" id="59737"/>
    <lineage>
        <taxon>Bacteria</taxon>
        <taxon>Bacillati</taxon>
        <taxon>Actinomycetota</taxon>
        <taxon>Actinomycetes</taxon>
        <taxon>Micrococcales</taxon>
        <taxon>Microbacteriaceae</taxon>
        <taxon>Rathayibacter</taxon>
    </lineage>
</organism>
<evidence type="ECO:0000313" key="2">
    <source>
        <dbReference type="Proteomes" id="UP000283946"/>
    </source>
</evidence>
<evidence type="ECO:0000313" key="1">
    <source>
        <dbReference type="EMBL" id="AZZ56755.1"/>
    </source>
</evidence>
<sequence length="137" mass="14780">MHGAFGLGSVFVDERSNAVVVAGPEGGFGPPEFDAGWLRGEFTELSLAAAAVGESDAPYARSAAAFHRGYAEAGGRPLNPRLLDAVVTLRFALHQWDYHETYGSSPSPADLAFLVWLLDRGPSDHPIQQVPAHWRRP</sequence>
<gene>
    <name evidence="1" type="ORF">C7V51_13370</name>
</gene>
<dbReference type="RefSeq" id="WP_104265964.1">
    <property type="nucleotide sequence ID" value="NZ_CP028130.1"/>
</dbReference>
<dbReference type="EMBL" id="CP028130">
    <property type="protein sequence ID" value="AZZ56755.1"/>
    <property type="molecule type" value="Genomic_DNA"/>
</dbReference>
<protein>
    <submittedName>
        <fullName evidence="1">Uncharacterized protein</fullName>
    </submittedName>
</protein>
<dbReference type="AlphaFoldDB" id="A0AAD1AGD5"/>
<dbReference type="KEGG" id="ria:C7V51_13370"/>
<name>A0AAD1AGD5_9MICO</name>
<accession>A0AAD1AGD5</accession>
<dbReference type="Proteomes" id="UP000283946">
    <property type="component" value="Chromosome"/>
</dbReference>
<proteinExistence type="predicted"/>